<evidence type="ECO:0000313" key="3">
    <source>
        <dbReference type="EMBL" id="CAE0649615.1"/>
    </source>
</evidence>
<dbReference type="EMBL" id="HBIU01056600">
    <property type="protein sequence ID" value="CAE0649615.1"/>
    <property type="molecule type" value="Transcribed_RNA"/>
</dbReference>
<keyword evidence="2" id="KW-1133">Transmembrane helix</keyword>
<evidence type="ECO:0000256" key="1">
    <source>
        <dbReference type="SAM" id="MobiDB-lite"/>
    </source>
</evidence>
<sequence length="125" mass="13517">MQRVSIAPLGSTPCTGSARCCCTWRLSTWRCTRPTAPSWTPPVGSLRHRKSSRRADDPATELRRRAAGLRRLLAGAFLSLVQAGGGAWFDITEGTGGLRRHNRLLFSLLLAVTFGGGVKLVVLSL</sequence>
<keyword evidence="2" id="KW-0812">Transmembrane</keyword>
<keyword evidence="2" id="KW-0472">Membrane</keyword>
<organism evidence="3">
    <name type="scientific">Heterosigma akashiwo</name>
    <name type="common">Chromophytic alga</name>
    <name type="synonym">Heterosigma carterae</name>
    <dbReference type="NCBI Taxonomy" id="2829"/>
    <lineage>
        <taxon>Eukaryota</taxon>
        <taxon>Sar</taxon>
        <taxon>Stramenopiles</taxon>
        <taxon>Ochrophyta</taxon>
        <taxon>Raphidophyceae</taxon>
        <taxon>Chattonellales</taxon>
        <taxon>Chattonellaceae</taxon>
        <taxon>Heterosigma</taxon>
    </lineage>
</organism>
<evidence type="ECO:0000256" key="2">
    <source>
        <dbReference type="SAM" id="Phobius"/>
    </source>
</evidence>
<protein>
    <submittedName>
        <fullName evidence="3">Uncharacterized protein</fullName>
    </submittedName>
</protein>
<gene>
    <name evidence="3" type="ORF">HAKA00212_LOCUS24773</name>
</gene>
<reference evidence="3" key="1">
    <citation type="submission" date="2021-01" db="EMBL/GenBank/DDBJ databases">
        <authorList>
            <person name="Corre E."/>
            <person name="Pelletier E."/>
            <person name="Niang G."/>
            <person name="Scheremetjew M."/>
            <person name="Finn R."/>
            <person name="Kale V."/>
            <person name="Holt S."/>
            <person name="Cochrane G."/>
            <person name="Meng A."/>
            <person name="Brown T."/>
            <person name="Cohen L."/>
        </authorList>
    </citation>
    <scope>NUCLEOTIDE SEQUENCE</scope>
    <source>
        <strain evidence="3">CCMP3107</strain>
    </source>
</reference>
<feature type="transmembrane region" description="Helical" evidence="2">
    <location>
        <begin position="103"/>
        <end position="122"/>
    </location>
</feature>
<name>A0A6V1WIA6_HETAK</name>
<feature type="transmembrane region" description="Helical" evidence="2">
    <location>
        <begin position="72"/>
        <end position="91"/>
    </location>
</feature>
<accession>A0A6V1WIA6</accession>
<feature type="region of interest" description="Disordered" evidence="1">
    <location>
        <begin position="39"/>
        <end position="60"/>
    </location>
</feature>
<dbReference type="AlphaFoldDB" id="A0A6V1WIA6"/>
<proteinExistence type="predicted"/>